<dbReference type="InterPro" id="IPR013320">
    <property type="entry name" value="ConA-like_dom_sf"/>
</dbReference>
<dbReference type="AlphaFoldDB" id="A0A382HR39"/>
<accession>A0A382HR39</accession>
<dbReference type="SUPFAM" id="SSF49899">
    <property type="entry name" value="Concanavalin A-like lectins/glucanases"/>
    <property type="match status" value="1"/>
</dbReference>
<name>A0A382HR39_9ZZZZ</name>
<evidence type="ECO:0000313" key="1">
    <source>
        <dbReference type="EMBL" id="SVB89093.1"/>
    </source>
</evidence>
<proteinExistence type="predicted"/>
<feature type="non-terminal residue" evidence="1">
    <location>
        <position position="116"/>
    </location>
</feature>
<gene>
    <name evidence="1" type="ORF">METZ01_LOCUS241947</name>
</gene>
<dbReference type="EMBL" id="UINC01062456">
    <property type="protein sequence ID" value="SVB89093.1"/>
    <property type="molecule type" value="Genomic_DNA"/>
</dbReference>
<dbReference type="Gene3D" id="2.60.120.200">
    <property type="match status" value="1"/>
</dbReference>
<reference evidence="1" key="1">
    <citation type="submission" date="2018-05" db="EMBL/GenBank/DDBJ databases">
        <authorList>
            <person name="Lanie J.A."/>
            <person name="Ng W.-L."/>
            <person name="Kazmierczak K.M."/>
            <person name="Andrzejewski T.M."/>
            <person name="Davidsen T.M."/>
            <person name="Wayne K.J."/>
            <person name="Tettelin H."/>
            <person name="Glass J.I."/>
            <person name="Rusch D."/>
            <person name="Podicherti R."/>
            <person name="Tsui H.-C.T."/>
            <person name="Winkler M.E."/>
        </authorList>
    </citation>
    <scope>NUCLEOTIDE SEQUENCE</scope>
</reference>
<protein>
    <submittedName>
        <fullName evidence="1">Uncharacterized protein</fullName>
    </submittedName>
</protein>
<organism evidence="1">
    <name type="scientific">marine metagenome</name>
    <dbReference type="NCBI Taxonomy" id="408172"/>
    <lineage>
        <taxon>unclassified sequences</taxon>
        <taxon>metagenomes</taxon>
        <taxon>ecological metagenomes</taxon>
    </lineage>
</organism>
<sequence>MKKLFCSQVLLCLSIFLLMSFRLHSAELLGQWLFEEGAGKKVEDSSGQGNDGELIGKPKWVNGKFGKALEFDGDGAGVKISPGLELKNFTAVLWVNSGKDWGKTRTELWCGSQTYG</sequence>